<dbReference type="EMBL" id="MRZV01000067">
    <property type="protein sequence ID" value="PIK60049.1"/>
    <property type="molecule type" value="Genomic_DNA"/>
</dbReference>
<dbReference type="AlphaFoldDB" id="A0A2G8LIH3"/>
<dbReference type="PROSITE" id="PS51041">
    <property type="entry name" value="EMI"/>
    <property type="match status" value="1"/>
</dbReference>
<feature type="domain" description="EMI" evidence="4">
    <location>
        <begin position="1"/>
        <end position="16"/>
    </location>
</feature>
<proteinExistence type="predicted"/>
<feature type="region of interest" description="Disordered" evidence="3">
    <location>
        <begin position="117"/>
        <end position="150"/>
    </location>
</feature>
<evidence type="ECO:0000256" key="2">
    <source>
        <dbReference type="ARBA" id="ARBA00023157"/>
    </source>
</evidence>
<dbReference type="Gene3D" id="1.20.5.320">
    <property type="entry name" value="6-Phosphogluconate Dehydrogenase, domain 3"/>
    <property type="match status" value="1"/>
</dbReference>
<dbReference type="InterPro" id="IPR011489">
    <property type="entry name" value="EMI_domain"/>
</dbReference>
<comment type="caution">
    <text evidence="5">The sequence shown here is derived from an EMBL/GenBank/DDBJ whole genome shotgun (WGS) entry which is preliminary data.</text>
</comment>
<evidence type="ECO:0000313" key="5">
    <source>
        <dbReference type="EMBL" id="PIK60049.1"/>
    </source>
</evidence>
<dbReference type="Proteomes" id="UP000230750">
    <property type="component" value="Unassembled WGS sequence"/>
</dbReference>
<name>A0A2G8LIH3_STIJA</name>
<feature type="compositionally biased region" description="Basic and acidic residues" evidence="3">
    <location>
        <begin position="241"/>
        <end position="252"/>
    </location>
</feature>
<keyword evidence="2" id="KW-1015">Disulfide bond</keyword>
<keyword evidence="6" id="KW-1185">Reference proteome</keyword>
<evidence type="ECO:0000256" key="3">
    <source>
        <dbReference type="SAM" id="MobiDB-lite"/>
    </source>
</evidence>
<evidence type="ECO:0000313" key="6">
    <source>
        <dbReference type="Proteomes" id="UP000230750"/>
    </source>
</evidence>
<organism evidence="5 6">
    <name type="scientific">Stichopus japonicus</name>
    <name type="common">Sea cucumber</name>
    <dbReference type="NCBI Taxonomy" id="307972"/>
    <lineage>
        <taxon>Eukaryota</taxon>
        <taxon>Metazoa</taxon>
        <taxon>Echinodermata</taxon>
        <taxon>Eleutherozoa</taxon>
        <taxon>Echinozoa</taxon>
        <taxon>Holothuroidea</taxon>
        <taxon>Aspidochirotacea</taxon>
        <taxon>Aspidochirotida</taxon>
        <taxon>Stichopodidae</taxon>
        <taxon>Apostichopus</taxon>
    </lineage>
</organism>
<keyword evidence="1" id="KW-0732">Signal</keyword>
<evidence type="ECO:0000259" key="4">
    <source>
        <dbReference type="PROSITE" id="PS51041"/>
    </source>
</evidence>
<evidence type="ECO:0000256" key="1">
    <source>
        <dbReference type="ARBA" id="ARBA00022729"/>
    </source>
</evidence>
<accession>A0A2G8LIH3</accession>
<reference evidence="5 6" key="1">
    <citation type="journal article" date="2017" name="PLoS Biol.">
        <title>The sea cucumber genome provides insights into morphological evolution and visceral regeneration.</title>
        <authorList>
            <person name="Zhang X."/>
            <person name="Sun L."/>
            <person name="Yuan J."/>
            <person name="Sun Y."/>
            <person name="Gao Y."/>
            <person name="Zhang L."/>
            <person name="Li S."/>
            <person name="Dai H."/>
            <person name="Hamel J.F."/>
            <person name="Liu C."/>
            <person name="Yu Y."/>
            <person name="Liu S."/>
            <person name="Lin W."/>
            <person name="Guo K."/>
            <person name="Jin S."/>
            <person name="Xu P."/>
            <person name="Storey K.B."/>
            <person name="Huan P."/>
            <person name="Zhang T."/>
            <person name="Zhou Y."/>
            <person name="Zhang J."/>
            <person name="Lin C."/>
            <person name="Li X."/>
            <person name="Xing L."/>
            <person name="Huo D."/>
            <person name="Sun M."/>
            <person name="Wang L."/>
            <person name="Mercier A."/>
            <person name="Li F."/>
            <person name="Yang H."/>
            <person name="Xiang J."/>
        </authorList>
    </citation>
    <scope>NUCLEOTIDE SEQUENCE [LARGE SCALE GENOMIC DNA]</scope>
    <source>
        <strain evidence="5">Shaxun</strain>
        <tissue evidence="5">Muscle</tissue>
    </source>
</reference>
<gene>
    <name evidence="5" type="ORF">BSL78_03047</name>
</gene>
<protein>
    <recommendedName>
        <fullName evidence="4">EMI domain-containing protein</fullName>
    </recommendedName>
</protein>
<feature type="region of interest" description="Disordered" evidence="3">
    <location>
        <begin position="240"/>
        <end position="267"/>
    </location>
</feature>
<sequence length="267" mass="29717">MESRCCPGFYGASCEHFKCSPPPSLRPSLLTRYSTNDAMNRDPYVDSRCGITGYWMQECLVLIVTLVDELQRKVDHLMSITELPVDSTDSNYGLTTNDDFTHPPTLAHPKLDQLDHLDHAGPAGPTGLPGPYGPPGQIGAPGVRGNNGSPERLVNAVYQVNKEPLDQLGPWVPLEKQGPSDRLEVQDKRVKRVNQEKHLHCCSRMTTSSIFSWTWLDSRKELLCWKRSIYTDKVNTAGESRQLEGRGSEWRRVGRGGVSGGHDPPPQ</sequence>